<dbReference type="SMART" id="SM00671">
    <property type="entry name" value="SEL1"/>
    <property type="match status" value="5"/>
</dbReference>
<dbReference type="InterPro" id="IPR050767">
    <property type="entry name" value="Sel1_AlgK"/>
</dbReference>
<dbReference type="EMBL" id="JAJEQR010000034">
    <property type="protein sequence ID" value="MCC2231635.1"/>
    <property type="molecule type" value="Genomic_DNA"/>
</dbReference>
<protein>
    <recommendedName>
        <fullName evidence="3">Sel1 repeat family protein</fullName>
    </recommendedName>
</protein>
<gene>
    <name evidence="1" type="ORF">LKD81_11615</name>
</gene>
<proteinExistence type="predicted"/>
<evidence type="ECO:0000313" key="1">
    <source>
        <dbReference type="EMBL" id="MCC2231635.1"/>
    </source>
</evidence>
<accession>A0AAE3ED45</accession>
<dbReference type="Proteomes" id="UP001198182">
    <property type="component" value="Unassembled WGS sequence"/>
</dbReference>
<evidence type="ECO:0008006" key="3">
    <source>
        <dbReference type="Google" id="ProtNLM"/>
    </source>
</evidence>
<organism evidence="1 2">
    <name type="scientific">Hominifimenecus microfluidus</name>
    <dbReference type="NCBI Taxonomy" id="2885348"/>
    <lineage>
        <taxon>Bacteria</taxon>
        <taxon>Bacillati</taxon>
        <taxon>Bacillota</taxon>
        <taxon>Clostridia</taxon>
        <taxon>Lachnospirales</taxon>
        <taxon>Lachnospiraceae</taxon>
        <taxon>Hominifimenecus</taxon>
    </lineage>
</organism>
<dbReference type="AlphaFoldDB" id="A0AAE3ED45"/>
<sequence>MAPECIAQNGKAAENAKATLAKMGNVAVALETAKQEGDSYYKQGVAASNKKDYATAIQLWEQAAARGNAKAYRALIRVYSDHNTLIPERMKFQDYEKAIAWDKRALEHGVDVLVWRNDEDEVAYGSYTIMYAEVLETILDVYRKLGRMDEAVAFAKECHQKGLDCEWRLMKLYLNMEEYEQAVFWAREHDKKMGGQSAEGTLRYIADELHFLALQAVEEEDYAEAKELAENAITLGSVDAMFLYGNLYEDGSGVEADKEQALYWYKKAAEKGLAIAQYFCGGMYCRGEGLDRPYAMTGLYWYEKAAEQGMAEAQYQCGVIYEKENAMRQNKSRALYWYKKAAEQGYAFGQVKCGDLYLDSNVTPVPAYCVEEARKYYEKAAAQTEEPELQEYAQNQLKRLSRYN</sequence>
<dbReference type="PANTHER" id="PTHR11102">
    <property type="entry name" value="SEL-1-LIKE PROTEIN"/>
    <property type="match status" value="1"/>
</dbReference>
<dbReference type="SUPFAM" id="SSF81901">
    <property type="entry name" value="HCP-like"/>
    <property type="match status" value="2"/>
</dbReference>
<dbReference type="RefSeq" id="WP_308454155.1">
    <property type="nucleotide sequence ID" value="NZ_JAJEQR010000034.1"/>
</dbReference>
<keyword evidence="2" id="KW-1185">Reference proteome</keyword>
<reference evidence="1" key="1">
    <citation type="submission" date="2021-10" db="EMBL/GenBank/DDBJ databases">
        <title>Anaerobic single-cell dispensing facilitates the cultivation of human gut bacteria.</title>
        <authorList>
            <person name="Afrizal A."/>
        </authorList>
    </citation>
    <scope>NUCLEOTIDE SEQUENCE</scope>
    <source>
        <strain evidence="1">CLA-AA-H215</strain>
    </source>
</reference>
<dbReference type="Pfam" id="PF08238">
    <property type="entry name" value="Sel1"/>
    <property type="match status" value="6"/>
</dbReference>
<dbReference type="InterPro" id="IPR011990">
    <property type="entry name" value="TPR-like_helical_dom_sf"/>
</dbReference>
<dbReference type="InterPro" id="IPR006597">
    <property type="entry name" value="Sel1-like"/>
</dbReference>
<evidence type="ECO:0000313" key="2">
    <source>
        <dbReference type="Proteomes" id="UP001198182"/>
    </source>
</evidence>
<dbReference type="PANTHER" id="PTHR11102:SF160">
    <property type="entry name" value="ERAD-ASSOCIATED E3 UBIQUITIN-PROTEIN LIGASE COMPONENT HRD3"/>
    <property type="match status" value="1"/>
</dbReference>
<dbReference type="Gene3D" id="1.25.40.10">
    <property type="entry name" value="Tetratricopeptide repeat domain"/>
    <property type="match status" value="2"/>
</dbReference>
<name>A0AAE3ED45_9FIRM</name>
<comment type="caution">
    <text evidence="1">The sequence shown here is derived from an EMBL/GenBank/DDBJ whole genome shotgun (WGS) entry which is preliminary data.</text>
</comment>